<dbReference type="Pfam" id="PF08477">
    <property type="entry name" value="Roc"/>
    <property type="match status" value="1"/>
</dbReference>
<dbReference type="Proteomes" id="UP000075809">
    <property type="component" value="Unassembled WGS sequence"/>
</dbReference>
<accession>A0A151WG78</accession>
<proteinExistence type="predicted"/>
<dbReference type="InterPro" id="IPR001806">
    <property type="entry name" value="Small_GTPase"/>
</dbReference>
<keyword evidence="2" id="KW-0342">GTP-binding</keyword>
<reference evidence="3 4" key="1">
    <citation type="submission" date="2015-09" db="EMBL/GenBank/DDBJ databases">
        <title>Trachymyrmex zeteki WGS genome.</title>
        <authorList>
            <person name="Nygaard S."/>
            <person name="Hu H."/>
            <person name="Boomsma J."/>
            <person name="Zhang G."/>
        </authorList>
    </citation>
    <scope>NUCLEOTIDE SEQUENCE [LARGE SCALE GENOMIC DNA]</scope>
    <source>
        <strain evidence="3">Tzet28-1</strain>
        <tissue evidence="3">Whole body</tissue>
    </source>
</reference>
<dbReference type="GO" id="GO:0005525">
    <property type="term" value="F:GTP binding"/>
    <property type="evidence" value="ECO:0007669"/>
    <property type="project" value="UniProtKB-KW"/>
</dbReference>
<keyword evidence="4" id="KW-1185">Reference proteome</keyword>
<dbReference type="SMART" id="SM00175">
    <property type="entry name" value="RAB"/>
    <property type="match status" value="1"/>
</dbReference>
<dbReference type="PROSITE" id="PS51419">
    <property type="entry name" value="RAB"/>
    <property type="match status" value="1"/>
</dbReference>
<dbReference type="STRING" id="64791.A0A151WG78"/>
<dbReference type="FunFam" id="3.40.50.300:FF:001329">
    <property type="entry name" value="Small GTP-binding protein, putative"/>
    <property type="match status" value="1"/>
</dbReference>
<dbReference type="InterPro" id="IPR050227">
    <property type="entry name" value="Rab"/>
</dbReference>
<dbReference type="GO" id="GO:0003924">
    <property type="term" value="F:GTPase activity"/>
    <property type="evidence" value="ECO:0007669"/>
    <property type="project" value="InterPro"/>
</dbReference>
<dbReference type="EMBL" id="KQ983185">
    <property type="protein sequence ID" value="KYQ46853.1"/>
    <property type="molecule type" value="Genomic_DNA"/>
</dbReference>
<dbReference type="PRINTS" id="PR00449">
    <property type="entry name" value="RASTRNSFRMNG"/>
</dbReference>
<evidence type="ECO:0000256" key="1">
    <source>
        <dbReference type="ARBA" id="ARBA00022741"/>
    </source>
</evidence>
<dbReference type="SUPFAM" id="SSF52540">
    <property type="entry name" value="P-loop containing nucleoside triphosphate hydrolases"/>
    <property type="match status" value="1"/>
</dbReference>
<protein>
    <submittedName>
        <fullName evidence="3">GTP-binding protein ypt7</fullName>
    </submittedName>
</protein>
<evidence type="ECO:0000313" key="4">
    <source>
        <dbReference type="Proteomes" id="UP000075809"/>
    </source>
</evidence>
<sequence length="192" mass="21884">MATVKVTEQKVILCGEYGVGKTSIFRRFANNTFVASNDRKSTLGLDNIDKEYVVEDRRIRVSVNFTLHMNRLHLFTLDNSTSFHLLSQHLLDIVTYAENAKIFLCGNKSDLESVAPQVTDAEMEQFCEQCHNLISGIYKTSCKTGEGVNEMFEDIAQHLVEANRSRMELHEMDKDRFKISYVDEATDPSCLC</sequence>
<keyword evidence="1" id="KW-0547">Nucleotide-binding</keyword>
<dbReference type="InterPro" id="IPR027417">
    <property type="entry name" value="P-loop_NTPase"/>
</dbReference>
<organism evidence="3 4">
    <name type="scientific">Mycetomoellerius zeteki</name>
    <dbReference type="NCBI Taxonomy" id="64791"/>
    <lineage>
        <taxon>Eukaryota</taxon>
        <taxon>Metazoa</taxon>
        <taxon>Ecdysozoa</taxon>
        <taxon>Arthropoda</taxon>
        <taxon>Hexapoda</taxon>
        <taxon>Insecta</taxon>
        <taxon>Pterygota</taxon>
        <taxon>Neoptera</taxon>
        <taxon>Endopterygota</taxon>
        <taxon>Hymenoptera</taxon>
        <taxon>Apocrita</taxon>
        <taxon>Aculeata</taxon>
        <taxon>Formicoidea</taxon>
        <taxon>Formicidae</taxon>
        <taxon>Myrmicinae</taxon>
        <taxon>Mycetomoellerius</taxon>
    </lineage>
</organism>
<dbReference type="Pfam" id="PF00071">
    <property type="entry name" value="Ras"/>
    <property type="match status" value="1"/>
</dbReference>
<dbReference type="SMART" id="SM00173">
    <property type="entry name" value="RAS"/>
    <property type="match status" value="1"/>
</dbReference>
<dbReference type="CDD" id="cd00154">
    <property type="entry name" value="Rab"/>
    <property type="match status" value="1"/>
</dbReference>
<evidence type="ECO:0000256" key="2">
    <source>
        <dbReference type="ARBA" id="ARBA00023134"/>
    </source>
</evidence>
<dbReference type="PANTHER" id="PTHR47977">
    <property type="entry name" value="RAS-RELATED PROTEIN RAB"/>
    <property type="match status" value="1"/>
</dbReference>
<name>A0A151WG78_9HYME</name>
<dbReference type="AlphaFoldDB" id="A0A151WG78"/>
<gene>
    <name evidence="3" type="ORF">ALC60_14144</name>
</gene>
<dbReference type="Gene3D" id="3.40.50.300">
    <property type="entry name" value="P-loop containing nucleotide triphosphate hydrolases"/>
    <property type="match status" value="2"/>
</dbReference>
<evidence type="ECO:0000313" key="3">
    <source>
        <dbReference type="EMBL" id="KYQ46853.1"/>
    </source>
</evidence>